<protein>
    <submittedName>
        <fullName evidence="1">NEDD8-activating enzyme E1 catalytic subunit</fullName>
    </submittedName>
</protein>
<evidence type="ECO:0000313" key="1">
    <source>
        <dbReference type="EMBL" id="KAI8017724.1"/>
    </source>
</evidence>
<dbReference type="Proteomes" id="UP001060215">
    <property type="component" value="Chromosome 2"/>
</dbReference>
<name>A0ACC0HY90_9ERIC</name>
<dbReference type="EMBL" id="CM045759">
    <property type="protein sequence ID" value="KAI8017724.1"/>
    <property type="molecule type" value="Genomic_DNA"/>
</dbReference>
<organism evidence="1 2">
    <name type="scientific">Camellia lanceoleosa</name>
    <dbReference type="NCBI Taxonomy" id="1840588"/>
    <lineage>
        <taxon>Eukaryota</taxon>
        <taxon>Viridiplantae</taxon>
        <taxon>Streptophyta</taxon>
        <taxon>Embryophyta</taxon>
        <taxon>Tracheophyta</taxon>
        <taxon>Spermatophyta</taxon>
        <taxon>Magnoliopsida</taxon>
        <taxon>eudicotyledons</taxon>
        <taxon>Gunneridae</taxon>
        <taxon>Pentapetalae</taxon>
        <taxon>asterids</taxon>
        <taxon>Ericales</taxon>
        <taxon>Theaceae</taxon>
        <taxon>Camellia</taxon>
    </lineage>
</organism>
<sequence>MEKAIKNKVTKAVVPANDVMFQALRYNGVEGLHSKVTEFVKDKDCLVCGPGILVELDTSVALRKLDDIVTVDVVIVCFLIDTCNPLDQVEVSVLFS</sequence>
<gene>
    <name evidence="1" type="ORF">LOK49_LG04G03516</name>
</gene>
<accession>A0ACC0HY90</accession>
<proteinExistence type="predicted"/>
<reference evidence="1 2" key="1">
    <citation type="journal article" date="2022" name="Plant J.">
        <title>Chromosome-level genome of Camellia lanceoleosa provides a valuable resource for understanding genome evolution and self-incompatibility.</title>
        <authorList>
            <person name="Gong W."/>
            <person name="Xiao S."/>
            <person name="Wang L."/>
            <person name="Liao Z."/>
            <person name="Chang Y."/>
            <person name="Mo W."/>
            <person name="Hu G."/>
            <person name="Li W."/>
            <person name="Zhao G."/>
            <person name="Zhu H."/>
            <person name="Hu X."/>
            <person name="Ji K."/>
            <person name="Xiang X."/>
            <person name="Song Q."/>
            <person name="Yuan D."/>
            <person name="Jin S."/>
            <person name="Zhang L."/>
        </authorList>
    </citation>
    <scope>NUCLEOTIDE SEQUENCE [LARGE SCALE GENOMIC DNA]</scope>
    <source>
        <strain evidence="1">SQ_2022a</strain>
    </source>
</reference>
<keyword evidence="2" id="KW-1185">Reference proteome</keyword>
<evidence type="ECO:0000313" key="2">
    <source>
        <dbReference type="Proteomes" id="UP001060215"/>
    </source>
</evidence>
<comment type="caution">
    <text evidence="1">The sequence shown here is derived from an EMBL/GenBank/DDBJ whole genome shotgun (WGS) entry which is preliminary data.</text>
</comment>